<keyword evidence="6 7" id="KW-0472">Membrane</keyword>
<evidence type="ECO:0000313" key="9">
    <source>
        <dbReference type="EMBL" id="GGO81681.1"/>
    </source>
</evidence>
<proteinExistence type="inferred from homology"/>
<comment type="similarity">
    <text evidence="2">Belongs to the UPF0126 family.</text>
</comment>
<dbReference type="Proteomes" id="UP000599578">
    <property type="component" value="Unassembled WGS sequence"/>
</dbReference>
<accession>A0A917ZER6</accession>
<feature type="domain" description="Glycine transporter" evidence="8">
    <location>
        <begin position="97"/>
        <end position="169"/>
    </location>
</feature>
<comment type="subcellular location">
    <subcellularLocation>
        <location evidence="1">Cell membrane</location>
        <topology evidence="1">Multi-pass membrane protein</topology>
    </subcellularLocation>
</comment>
<dbReference type="EMBL" id="BMLT01000005">
    <property type="protein sequence ID" value="GGO81681.1"/>
    <property type="molecule type" value="Genomic_DNA"/>
</dbReference>
<feature type="transmembrane region" description="Helical" evidence="7">
    <location>
        <begin position="35"/>
        <end position="56"/>
    </location>
</feature>
<dbReference type="PANTHER" id="PTHR30506:SF3">
    <property type="entry name" value="UPF0126 INNER MEMBRANE PROTEIN YADS-RELATED"/>
    <property type="match status" value="1"/>
</dbReference>
<keyword evidence="10" id="KW-1185">Reference proteome</keyword>
<comment type="caution">
    <text evidence="9">The sequence shown here is derived from an EMBL/GenBank/DDBJ whole genome shotgun (WGS) entry which is preliminary data.</text>
</comment>
<evidence type="ECO:0000256" key="2">
    <source>
        <dbReference type="ARBA" id="ARBA00008193"/>
    </source>
</evidence>
<name>A0A917ZER6_9GAMM</name>
<dbReference type="RefSeq" id="WP_188860577.1">
    <property type="nucleotide sequence ID" value="NZ_BMLT01000005.1"/>
</dbReference>
<evidence type="ECO:0000256" key="5">
    <source>
        <dbReference type="ARBA" id="ARBA00022989"/>
    </source>
</evidence>
<evidence type="ECO:0000256" key="4">
    <source>
        <dbReference type="ARBA" id="ARBA00022692"/>
    </source>
</evidence>
<sequence length="208" mass="22066">MPFDFSTAVNIMGLSAVAVFAISGALDAARHKMDLLGFMLIGTVTGIGGGTVRDLLLGQLPVFWIREPIWVSVCLLASFATYFIAPRLSSRSRALVWMDAVGLALFAVTGTEIAITLGVSPLIAVCMGVMTATFGGIARDVLCGSNLTLMNEELYITTALAGAIAYLCLGALNLPTNYDLIGGFLVGFILRALAIKFRIKLPNPYKAK</sequence>
<dbReference type="PANTHER" id="PTHR30506">
    <property type="entry name" value="INNER MEMBRANE PROTEIN"/>
    <property type="match status" value="1"/>
</dbReference>
<protein>
    <submittedName>
        <fullName evidence="9">Membrane protein</fullName>
    </submittedName>
</protein>
<feature type="transmembrane region" description="Helical" evidence="7">
    <location>
        <begin position="154"/>
        <end position="174"/>
    </location>
</feature>
<feature type="transmembrane region" description="Helical" evidence="7">
    <location>
        <begin position="68"/>
        <end position="85"/>
    </location>
</feature>
<gene>
    <name evidence="9" type="ORF">GCM10011348_21230</name>
</gene>
<dbReference type="GO" id="GO:0005886">
    <property type="term" value="C:plasma membrane"/>
    <property type="evidence" value="ECO:0007669"/>
    <property type="project" value="UniProtKB-SubCell"/>
</dbReference>
<evidence type="ECO:0000256" key="3">
    <source>
        <dbReference type="ARBA" id="ARBA00022475"/>
    </source>
</evidence>
<evidence type="ECO:0000256" key="7">
    <source>
        <dbReference type="SAM" id="Phobius"/>
    </source>
</evidence>
<dbReference type="AlphaFoldDB" id="A0A917ZER6"/>
<organism evidence="9 10">
    <name type="scientific">Marinobacterium nitratireducens</name>
    <dbReference type="NCBI Taxonomy" id="518897"/>
    <lineage>
        <taxon>Bacteria</taxon>
        <taxon>Pseudomonadati</taxon>
        <taxon>Pseudomonadota</taxon>
        <taxon>Gammaproteobacteria</taxon>
        <taxon>Oceanospirillales</taxon>
        <taxon>Oceanospirillaceae</taxon>
        <taxon>Marinobacterium</taxon>
    </lineage>
</organism>
<feature type="domain" description="Glycine transporter" evidence="8">
    <location>
        <begin position="12"/>
        <end position="85"/>
    </location>
</feature>
<keyword evidence="4 7" id="KW-0812">Transmembrane</keyword>
<feature type="transmembrane region" description="Helical" evidence="7">
    <location>
        <begin position="94"/>
        <end position="115"/>
    </location>
</feature>
<feature type="transmembrane region" description="Helical" evidence="7">
    <location>
        <begin position="6"/>
        <end position="28"/>
    </location>
</feature>
<dbReference type="InterPro" id="IPR005115">
    <property type="entry name" value="Gly_transporter"/>
</dbReference>
<keyword evidence="3" id="KW-1003">Cell membrane</keyword>
<feature type="transmembrane region" description="Helical" evidence="7">
    <location>
        <begin position="180"/>
        <end position="199"/>
    </location>
</feature>
<keyword evidence="5 7" id="KW-1133">Transmembrane helix</keyword>
<reference evidence="9 10" key="1">
    <citation type="journal article" date="2014" name="Int. J. Syst. Evol. Microbiol.">
        <title>Complete genome sequence of Corynebacterium casei LMG S-19264T (=DSM 44701T), isolated from a smear-ripened cheese.</title>
        <authorList>
            <consortium name="US DOE Joint Genome Institute (JGI-PGF)"/>
            <person name="Walter F."/>
            <person name="Albersmeier A."/>
            <person name="Kalinowski J."/>
            <person name="Ruckert C."/>
        </authorList>
    </citation>
    <scope>NUCLEOTIDE SEQUENCE [LARGE SCALE GENOMIC DNA]</scope>
    <source>
        <strain evidence="9 10">CGMCC 1.7286</strain>
    </source>
</reference>
<evidence type="ECO:0000259" key="8">
    <source>
        <dbReference type="Pfam" id="PF03458"/>
    </source>
</evidence>
<evidence type="ECO:0000256" key="6">
    <source>
        <dbReference type="ARBA" id="ARBA00023136"/>
    </source>
</evidence>
<dbReference type="Pfam" id="PF03458">
    <property type="entry name" value="Gly_transporter"/>
    <property type="match status" value="2"/>
</dbReference>
<evidence type="ECO:0000256" key="1">
    <source>
        <dbReference type="ARBA" id="ARBA00004651"/>
    </source>
</evidence>
<evidence type="ECO:0000313" key="10">
    <source>
        <dbReference type="Proteomes" id="UP000599578"/>
    </source>
</evidence>